<dbReference type="RefSeq" id="WP_143062407.1">
    <property type="nucleotide sequence ID" value="NZ_FNYE01000049.1"/>
</dbReference>
<protein>
    <submittedName>
        <fullName evidence="1">Uncharacterized protein</fullName>
    </submittedName>
</protein>
<accession>A0A1H7EAK8</accession>
<gene>
    <name evidence="1" type="ORF">SAMN05192539_104952</name>
</gene>
<dbReference type="OrthoDB" id="9927728at2"/>
<dbReference type="EMBL" id="FNYE01000049">
    <property type="protein sequence ID" value="SEK10941.1"/>
    <property type="molecule type" value="Genomic_DNA"/>
</dbReference>
<reference evidence="2" key="1">
    <citation type="submission" date="2016-10" db="EMBL/GenBank/DDBJ databases">
        <authorList>
            <person name="Varghese N."/>
            <person name="Submissions S."/>
        </authorList>
    </citation>
    <scope>NUCLEOTIDE SEQUENCE [LARGE SCALE GENOMIC DNA]</scope>
    <source>
        <strain evidence="2">LMG 26031</strain>
    </source>
</reference>
<keyword evidence="2" id="KW-1185">Reference proteome</keyword>
<organism evidence="1 2">
    <name type="scientific">Paraburkholderia diazotrophica</name>
    <dbReference type="NCBI Taxonomy" id="667676"/>
    <lineage>
        <taxon>Bacteria</taxon>
        <taxon>Pseudomonadati</taxon>
        <taxon>Pseudomonadota</taxon>
        <taxon>Betaproteobacteria</taxon>
        <taxon>Burkholderiales</taxon>
        <taxon>Burkholderiaceae</taxon>
        <taxon>Paraburkholderia</taxon>
    </lineage>
</organism>
<proteinExistence type="predicted"/>
<evidence type="ECO:0000313" key="2">
    <source>
        <dbReference type="Proteomes" id="UP000198866"/>
    </source>
</evidence>
<name>A0A1H7EAK8_9BURK</name>
<evidence type="ECO:0000313" key="1">
    <source>
        <dbReference type="EMBL" id="SEK10941.1"/>
    </source>
</evidence>
<sequence length="140" mass="15206">MMQHRDDHPPASCGAGTGAGATTQFSFCYCHPEKPRHPYNILIRFDGATARDRYRLEIRDADSAHEAPLSSGPLLMRYLKAAVDALPLVAHITAADRGRHIAGRRVYCGWCRPVAHCPREAGEHALGGRSVGVGVVFCDA</sequence>
<dbReference type="Proteomes" id="UP000198866">
    <property type="component" value="Unassembled WGS sequence"/>
</dbReference>
<dbReference type="AlphaFoldDB" id="A0A1H7EAK8"/>